<organism evidence="1 2">
    <name type="scientific">Lecanicillium saksenae</name>
    <dbReference type="NCBI Taxonomy" id="468837"/>
    <lineage>
        <taxon>Eukaryota</taxon>
        <taxon>Fungi</taxon>
        <taxon>Dikarya</taxon>
        <taxon>Ascomycota</taxon>
        <taxon>Pezizomycotina</taxon>
        <taxon>Sordariomycetes</taxon>
        <taxon>Hypocreomycetidae</taxon>
        <taxon>Hypocreales</taxon>
        <taxon>Cordycipitaceae</taxon>
        <taxon>Lecanicillium</taxon>
    </lineage>
</organism>
<comment type="caution">
    <text evidence="1">The sequence shown here is derived from an EMBL/GenBank/DDBJ whole genome shotgun (WGS) entry which is preliminary data.</text>
</comment>
<keyword evidence="2" id="KW-1185">Reference proteome</keyword>
<accession>A0ACC1R6C6</accession>
<evidence type="ECO:0000313" key="1">
    <source>
        <dbReference type="EMBL" id="KAJ3499238.1"/>
    </source>
</evidence>
<proteinExistence type="predicted"/>
<evidence type="ECO:0000313" key="2">
    <source>
        <dbReference type="Proteomes" id="UP001148737"/>
    </source>
</evidence>
<name>A0ACC1R6C6_9HYPO</name>
<sequence length="561" mass="63801">MATETTSSGLRGLPGLPPEIVKAVLGFLPNSDIKTLRLASSTYASLAPLRLSRVFLSANSLNISVFRAVADHETFRQGVTEIIWDDARLISGTSRGNGTFHHQVHDLSIKNDCPDWFRRARNRNKREYNERTGQEVAHPRLVARRAQFTSSFSIDDSWAYYKGLLQDQAQVLASNADLDAFTHGLDKFPNLRRVTITPLAHGVLFMPIYQTPMIHAFPYGFQYPIPRGWPYFEQGNQQPILALPWAEPLDEYGFHRAEEYRELWRGYRAATRILAERDYALAELVVETRLLHSGVNCYVFDTPNPDYENLCAILRQPALKKLDYSLFVDGQEDDFGIYKNDLLRDALAAATGMEHFSLFTTLEMDEPGVAAQVYDQGPVQNFVPLASVIPVDAWPRLRHFALSGFLVLQSDLIAFLGTLPRSVRTLELNLLMFLDGGNYASLVTGIRDELDWRNRPAQEQIDVTIATAVKHEMVIGVRVWANETINDFLYREGPMPFAVEEGEDPNVIAYGSFGTERDVFDPLRARPYDWAHRQKELGYIDYASKLDFDVREMDDDDDDYD</sequence>
<protein>
    <submittedName>
        <fullName evidence="1">Uncharacterized protein</fullName>
    </submittedName>
</protein>
<dbReference type="Proteomes" id="UP001148737">
    <property type="component" value="Unassembled WGS sequence"/>
</dbReference>
<gene>
    <name evidence="1" type="ORF">NLG97_g490</name>
</gene>
<reference evidence="1" key="1">
    <citation type="submission" date="2022-07" db="EMBL/GenBank/DDBJ databases">
        <title>Genome Sequence of Lecanicillium saksenae.</title>
        <authorList>
            <person name="Buettner E."/>
        </authorList>
    </citation>
    <scope>NUCLEOTIDE SEQUENCE</scope>
    <source>
        <strain evidence="1">VT-O1</strain>
    </source>
</reference>
<dbReference type="EMBL" id="JANAKD010000017">
    <property type="protein sequence ID" value="KAJ3499238.1"/>
    <property type="molecule type" value="Genomic_DNA"/>
</dbReference>